<feature type="transmembrane region" description="Helical" evidence="8">
    <location>
        <begin position="396"/>
        <end position="416"/>
    </location>
</feature>
<keyword evidence="5 8" id="KW-0472">Membrane</keyword>
<organism evidence="9 10">
    <name type="scientific">Bemisia tabaci</name>
    <name type="common">Sweetpotato whitefly</name>
    <name type="synonym">Aleurodes tabaci</name>
    <dbReference type="NCBI Taxonomy" id="7038"/>
    <lineage>
        <taxon>Eukaryota</taxon>
        <taxon>Metazoa</taxon>
        <taxon>Ecdysozoa</taxon>
        <taxon>Arthropoda</taxon>
        <taxon>Hexapoda</taxon>
        <taxon>Insecta</taxon>
        <taxon>Pterygota</taxon>
        <taxon>Neoptera</taxon>
        <taxon>Paraneoptera</taxon>
        <taxon>Hemiptera</taxon>
        <taxon>Sternorrhyncha</taxon>
        <taxon>Aleyrodoidea</taxon>
        <taxon>Aleyrodidae</taxon>
        <taxon>Aleyrodinae</taxon>
        <taxon>Bemisia</taxon>
    </lineage>
</organism>
<evidence type="ECO:0000256" key="4">
    <source>
        <dbReference type="ARBA" id="ARBA00022989"/>
    </source>
</evidence>
<feature type="transmembrane region" description="Helical" evidence="8">
    <location>
        <begin position="165"/>
        <end position="188"/>
    </location>
</feature>
<evidence type="ECO:0000256" key="6">
    <source>
        <dbReference type="ARBA" id="ARBA00023170"/>
    </source>
</evidence>
<keyword evidence="10" id="KW-1185">Reference proteome</keyword>
<comment type="subcellular location">
    <subcellularLocation>
        <location evidence="1">Cell membrane</location>
        <topology evidence="1">Multi-pass membrane protein</topology>
    </subcellularLocation>
</comment>
<evidence type="ECO:0000256" key="3">
    <source>
        <dbReference type="ARBA" id="ARBA00022692"/>
    </source>
</evidence>
<dbReference type="EMBL" id="OU963867">
    <property type="protein sequence ID" value="CAH0392214.1"/>
    <property type="molecule type" value="Genomic_DNA"/>
</dbReference>
<proteinExistence type="predicted"/>
<reference evidence="9" key="1">
    <citation type="submission" date="2021-12" db="EMBL/GenBank/DDBJ databases">
        <authorList>
            <person name="King R."/>
        </authorList>
    </citation>
    <scope>NUCLEOTIDE SEQUENCE</scope>
</reference>
<protein>
    <recommendedName>
        <fullName evidence="11">Ionotropic receptor</fullName>
    </recommendedName>
</protein>
<dbReference type="PANTHER" id="PTHR42643:SF38">
    <property type="entry name" value="IONOTROPIC RECEPTOR 100A"/>
    <property type="match status" value="1"/>
</dbReference>
<evidence type="ECO:0000256" key="8">
    <source>
        <dbReference type="SAM" id="Phobius"/>
    </source>
</evidence>
<keyword evidence="2" id="KW-1003">Cell membrane</keyword>
<evidence type="ECO:0000256" key="2">
    <source>
        <dbReference type="ARBA" id="ARBA00022475"/>
    </source>
</evidence>
<gene>
    <name evidence="9" type="ORF">BEMITA_LOCUS10758</name>
</gene>
<sequence>MSLFCVCRPKVVNVYNPFKNSTEVTSIHMRNIGRIKKMMVHRMNDLNGYPLRVSIFPARMKATPLGNGSYSGPDGFILSTLARRMNFKPVTSEPKDGKKYGYKTPNGSFTGTLGDLINDRADISFNSVFIKDYETTQVRFTRPIDFDKLCLVVAKSGLRPHWKGMFLAFSVEMWLAMLFTYSFSITFWCLLRKVNYGRYSLALTTLDLYRIFIMLPIDSLSTATIFQASMVKFLSYPSYEPDIDTLEEVADKNLPILTASQNLRETFESDEPVMKTLYDNFQVVHDKNVEILSKVAYEGKAAALGRMNDLEEKIATSYVKNNLVLLHIVADCPKAYHIAYMLPYDSPFLESINKVISIFVESGIIHSWYIHSTPFRPLSDYHQTQETYKPLTMSNVVIAFIVLGFGAGLSFLAFGAELLTRALLGNVARVQPQLQYSFDGHLARRSRVVYETTRNRIGSDKPLKLA</sequence>
<evidence type="ECO:0000256" key="7">
    <source>
        <dbReference type="ARBA" id="ARBA00023180"/>
    </source>
</evidence>
<dbReference type="SUPFAM" id="SSF53850">
    <property type="entry name" value="Periplasmic binding protein-like II"/>
    <property type="match status" value="1"/>
</dbReference>
<dbReference type="Proteomes" id="UP001152759">
    <property type="component" value="Chromosome 6"/>
</dbReference>
<evidence type="ECO:0000256" key="1">
    <source>
        <dbReference type="ARBA" id="ARBA00004651"/>
    </source>
</evidence>
<keyword evidence="4 8" id="KW-1133">Transmembrane helix</keyword>
<dbReference type="Gene3D" id="3.40.190.10">
    <property type="entry name" value="Periplasmic binding protein-like II"/>
    <property type="match status" value="1"/>
</dbReference>
<name>A0A9P0AG96_BEMTA</name>
<dbReference type="PANTHER" id="PTHR42643">
    <property type="entry name" value="IONOTROPIC RECEPTOR 20A-RELATED"/>
    <property type="match status" value="1"/>
</dbReference>
<keyword evidence="7" id="KW-0325">Glycoprotein</keyword>
<dbReference type="InterPro" id="IPR052192">
    <property type="entry name" value="Insect_Ionotropic_Sensory_Rcpt"/>
</dbReference>
<dbReference type="AlphaFoldDB" id="A0A9P0AG96"/>
<dbReference type="GO" id="GO:0005886">
    <property type="term" value="C:plasma membrane"/>
    <property type="evidence" value="ECO:0007669"/>
    <property type="project" value="UniProtKB-SubCell"/>
</dbReference>
<keyword evidence="6" id="KW-0675">Receptor</keyword>
<evidence type="ECO:0000313" key="10">
    <source>
        <dbReference type="Proteomes" id="UP001152759"/>
    </source>
</evidence>
<evidence type="ECO:0000313" key="9">
    <source>
        <dbReference type="EMBL" id="CAH0392214.1"/>
    </source>
</evidence>
<evidence type="ECO:0008006" key="11">
    <source>
        <dbReference type="Google" id="ProtNLM"/>
    </source>
</evidence>
<keyword evidence="3 8" id="KW-0812">Transmembrane</keyword>
<accession>A0A9P0AG96</accession>
<evidence type="ECO:0000256" key="5">
    <source>
        <dbReference type="ARBA" id="ARBA00023136"/>
    </source>
</evidence>